<dbReference type="GO" id="GO:0005886">
    <property type="term" value="C:plasma membrane"/>
    <property type="evidence" value="ECO:0007669"/>
    <property type="project" value="UniProtKB-SubCell"/>
</dbReference>
<dbReference type="AlphaFoldDB" id="W8SNU5"/>
<name>W8SNU5_9RHOB</name>
<feature type="transmembrane region" description="Helical" evidence="7">
    <location>
        <begin position="76"/>
        <end position="95"/>
    </location>
</feature>
<dbReference type="RefSeq" id="WP_051508383.1">
    <property type="nucleotide sequence ID" value="NZ_CP004372.1"/>
</dbReference>
<dbReference type="HOGENOM" id="CLU_058421_8_3_5"/>
<evidence type="ECO:0000256" key="3">
    <source>
        <dbReference type="ARBA" id="ARBA00022475"/>
    </source>
</evidence>
<dbReference type="InterPro" id="IPR032808">
    <property type="entry name" value="DoxX"/>
</dbReference>
<proteinExistence type="inferred from homology"/>
<feature type="transmembrane region" description="Helical" evidence="7">
    <location>
        <begin position="16"/>
        <end position="35"/>
    </location>
</feature>
<keyword evidence="9" id="KW-1185">Reference proteome</keyword>
<sequence length="142" mass="15550">MSAPLSQSPVSDALNLAGRVLIAVLFLGGTGQKLLDPTQVQGMLMGIGLSTWLVWPVAVFNLVAAVALVLGPWVRAWALVLAGYCLFTSFFHWQLRADPWQVTIMVKNWSIAGGLLILAASGPGRYVAWQARLWPWRPKPDR</sequence>
<keyword evidence="3" id="KW-1003">Cell membrane</keyword>
<dbReference type="Proteomes" id="UP000019593">
    <property type="component" value="Chromosome"/>
</dbReference>
<accession>W8SNU5</accession>
<dbReference type="EMBL" id="CP004372">
    <property type="protein sequence ID" value="AHM04210.1"/>
    <property type="molecule type" value="Genomic_DNA"/>
</dbReference>
<dbReference type="OrthoDB" id="9810206at2"/>
<evidence type="ECO:0000313" key="9">
    <source>
        <dbReference type="Proteomes" id="UP000019593"/>
    </source>
</evidence>
<keyword evidence="5 7" id="KW-1133">Transmembrane helix</keyword>
<evidence type="ECO:0000256" key="5">
    <source>
        <dbReference type="ARBA" id="ARBA00022989"/>
    </source>
</evidence>
<keyword evidence="6 7" id="KW-0472">Membrane</keyword>
<keyword evidence="4 7" id="KW-0812">Transmembrane</keyword>
<evidence type="ECO:0000313" key="8">
    <source>
        <dbReference type="EMBL" id="AHM04210.1"/>
    </source>
</evidence>
<dbReference type="Pfam" id="PF07681">
    <property type="entry name" value="DoxX"/>
    <property type="match status" value="1"/>
</dbReference>
<dbReference type="PATRIC" id="fig|1294273.3.peg.1819"/>
<dbReference type="eggNOG" id="COG2259">
    <property type="taxonomic scope" value="Bacteria"/>
</dbReference>
<evidence type="ECO:0000256" key="1">
    <source>
        <dbReference type="ARBA" id="ARBA00004651"/>
    </source>
</evidence>
<feature type="transmembrane region" description="Helical" evidence="7">
    <location>
        <begin position="47"/>
        <end position="70"/>
    </location>
</feature>
<dbReference type="PANTHER" id="PTHR33452:SF1">
    <property type="entry name" value="INNER MEMBRANE PROTEIN YPHA-RELATED"/>
    <property type="match status" value="1"/>
</dbReference>
<comment type="subcellular location">
    <subcellularLocation>
        <location evidence="1">Cell membrane</location>
        <topology evidence="1">Multi-pass membrane protein</topology>
    </subcellularLocation>
</comment>
<gene>
    <name evidence="8" type="ORF">roselon_01847</name>
</gene>
<organism evidence="8 9">
    <name type="scientific">Roseicyclus elongatus DSM 19469</name>
    <dbReference type="NCBI Taxonomy" id="1294273"/>
    <lineage>
        <taxon>Bacteria</taxon>
        <taxon>Pseudomonadati</taxon>
        <taxon>Pseudomonadota</taxon>
        <taxon>Alphaproteobacteria</taxon>
        <taxon>Rhodobacterales</taxon>
        <taxon>Roseobacteraceae</taxon>
        <taxon>Roseicyclus</taxon>
    </lineage>
</organism>
<dbReference type="InterPro" id="IPR051907">
    <property type="entry name" value="DoxX-like_oxidoreductase"/>
</dbReference>
<dbReference type="KEGG" id="red:roselon_01847"/>
<protein>
    <submittedName>
        <fullName evidence="8">Putative membrane protein</fullName>
    </submittedName>
</protein>
<comment type="similarity">
    <text evidence="2">Belongs to the DoxX family.</text>
</comment>
<dbReference type="PANTHER" id="PTHR33452">
    <property type="entry name" value="OXIDOREDUCTASE CATD-RELATED"/>
    <property type="match status" value="1"/>
</dbReference>
<dbReference type="STRING" id="1294273.roselon_01847"/>
<reference evidence="8 9" key="1">
    <citation type="submission" date="2013-03" db="EMBL/GenBank/DDBJ databases">
        <authorList>
            <person name="Fiebig A."/>
            <person name="Goeker M."/>
            <person name="Klenk H.-P.P."/>
        </authorList>
    </citation>
    <scope>NUCLEOTIDE SEQUENCE [LARGE SCALE GENOMIC DNA]</scope>
    <source>
        <strain evidence="9">DSM 19469</strain>
    </source>
</reference>
<evidence type="ECO:0000256" key="2">
    <source>
        <dbReference type="ARBA" id="ARBA00006679"/>
    </source>
</evidence>
<evidence type="ECO:0000256" key="6">
    <source>
        <dbReference type="ARBA" id="ARBA00023136"/>
    </source>
</evidence>
<evidence type="ECO:0000256" key="7">
    <source>
        <dbReference type="SAM" id="Phobius"/>
    </source>
</evidence>
<evidence type="ECO:0000256" key="4">
    <source>
        <dbReference type="ARBA" id="ARBA00022692"/>
    </source>
</evidence>